<keyword evidence="2" id="KW-0521">NADP</keyword>
<dbReference type="PANTHER" id="PTHR43827:SF3">
    <property type="entry name" value="NADP-DEPENDENT OXIDOREDUCTASE DOMAIN-CONTAINING PROTEIN"/>
    <property type="match status" value="1"/>
</dbReference>
<evidence type="ECO:0000256" key="1">
    <source>
        <dbReference type="ARBA" id="ARBA00007905"/>
    </source>
</evidence>
<comment type="similarity">
    <text evidence="1">Belongs to the aldo/keto reductase family.</text>
</comment>
<evidence type="ECO:0000256" key="3">
    <source>
        <dbReference type="ARBA" id="ARBA00023002"/>
    </source>
</evidence>
<dbReference type="OrthoDB" id="9804790at2"/>
<feature type="binding site" evidence="5">
    <location>
        <position position="111"/>
    </location>
    <ligand>
        <name>substrate</name>
    </ligand>
</feature>
<dbReference type="Pfam" id="PF00248">
    <property type="entry name" value="Aldo_ket_red"/>
    <property type="match status" value="1"/>
</dbReference>
<dbReference type="InterPro" id="IPR044500">
    <property type="entry name" value="AKR5G"/>
</dbReference>
<feature type="domain" description="NADP-dependent oxidoreductase" evidence="7">
    <location>
        <begin position="19"/>
        <end position="260"/>
    </location>
</feature>
<gene>
    <name evidence="8" type="ORF">PDUR_01135</name>
</gene>
<evidence type="ECO:0000259" key="7">
    <source>
        <dbReference type="Pfam" id="PF00248"/>
    </source>
</evidence>
<keyword evidence="3" id="KW-0560">Oxidoreductase</keyword>
<evidence type="ECO:0000313" key="8">
    <source>
        <dbReference type="EMBL" id="AIQ10781.1"/>
    </source>
</evidence>
<feature type="site" description="Lowers pKa of active site Tyr" evidence="6">
    <location>
        <position position="78"/>
    </location>
</feature>
<dbReference type="InterPro" id="IPR036812">
    <property type="entry name" value="NAD(P)_OxRdtase_dom_sf"/>
</dbReference>
<feature type="active site" description="Proton donor" evidence="4">
    <location>
        <position position="53"/>
    </location>
</feature>
<dbReference type="RefSeq" id="WP_042204704.1">
    <property type="nucleotide sequence ID" value="NZ_CP009288.1"/>
</dbReference>
<reference evidence="8 9" key="1">
    <citation type="submission" date="2014-08" db="EMBL/GenBank/DDBJ databases">
        <title>Comparative genomics of the Paenibacillus odorifer group.</title>
        <authorList>
            <person name="den Bakker H.C."/>
            <person name="Tsai Y.-C."/>
            <person name="Martin N."/>
            <person name="Korlach J."/>
            <person name="Wiedmann M."/>
        </authorList>
    </citation>
    <scope>NUCLEOTIDE SEQUENCE [LARGE SCALE GENOMIC DNA]</scope>
    <source>
        <strain evidence="8 9">DSM 1735</strain>
    </source>
</reference>
<dbReference type="SUPFAM" id="SSF51430">
    <property type="entry name" value="NAD(P)-linked oxidoreductase"/>
    <property type="match status" value="1"/>
</dbReference>
<dbReference type="AlphaFoldDB" id="A0A089HFR2"/>
<evidence type="ECO:0000256" key="6">
    <source>
        <dbReference type="PIRSR" id="PIRSR000097-3"/>
    </source>
</evidence>
<dbReference type="Proteomes" id="UP000029409">
    <property type="component" value="Chromosome"/>
</dbReference>
<dbReference type="FunFam" id="3.20.20.100:FF:000015">
    <property type="entry name" value="Oxidoreductase, aldo/keto reductase family"/>
    <property type="match status" value="1"/>
</dbReference>
<dbReference type="InterPro" id="IPR018170">
    <property type="entry name" value="Aldo/ket_reductase_CS"/>
</dbReference>
<organism evidence="8 9">
    <name type="scientific">Paenibacillus durus</name>
    <name type="common">Paenibacillus azotofixans</name>
    <dbReference type="NCBI Taxonomy" id="44251"/>
    <lineage>
        <taxon>Bacteria</taxon>
        <taxon>Bacillati</taxon>
        <taxon>Bacillota</taxon>
        <taxon>Bacilli</taxon>
        <taxon>Bacillales</taxon>
        <taxon>Paenibacillaceae</taxon>
        <taxon>Paenibacillus</taxon>
    </lineage>
</organism>
<dbReference type="STRING" id="44251.PDUR_01135"/>
<evidence type="ECO:0000256" key="2">
    <source>
        <dbReference type="ARBA" id="ARBA00022857"/>
    </source>
</evidence>
<name>A0A089HFR2_PAEDU</name>
<dbReference type="PROSITE" id="PS00063">
    <property type="entry name" value="ALDOKETO_REDUCTASE_3"/>
    <property type="match status" value="1"/>
</dbReference>
<accession>A0A089HFR2</accession>
<dbReference type="PROSITE" id="PS00798">
    <property type="entry name" value="ALDOKETO_REDUCTASE_1"/>
    <property type="match status" value="1"/>
</dbReference>
<dbReference type="InterPro" id="IPR023210">
    <property type="entry name" value="NADP_OxRdtase_dom"/>
</dbReference>
<sequence length="274" mass="31706">MNKITDTVTLHNGVKMPRLGFGVYQVEDGRQVEQSVLSALRAGYRSIDTAEAYFNEDGVGRAIRASGVPREELFVTTKVWNTNQGYETTLQAFENSRKRLGLEYIDLYLIHWPARGKYLEAWRAFEKLYREGYVRAIGVCNCHEQHLNVIMQNYETVPMVNQVELHPLLSQERLRAFCRDNGIQIEAWAPLIRGQLNIPVLWELGRKYGKTPAQIVLRWDLQHGIITIPKSVHDSRIRENADIFDFELAEEDMRAIDALNRNARWGPDPDNFNF</sequence>
<evidence type="ECO:0000256" key="5">
    <source>
        <dbReference type="PIRSR" id="PIRSR000097-2"/>
    </source>
</evidence>
<protein>
    <submittedName>
        <fullName evidence="8">Glyoxal reductase</fullName>
    </submittedName>
</protein>
<keyword evidence="9" id="KW-1185">Reference proteome</keyword>
<dbReference type="InterPro" id="IPR020471">
    <property type="entry name" value="AKR"/>
</dbReference>
<dbReference type="GO" id="GO:0016616">
    <property type="term" value="F:oxidoreductase activity, acting on the CH-OH group of donors, NAD or NADP as acceptor"/>
    <property type="evidence" value="ECO:0007669"/>
    <property type="project" value="UniProtKB-ARBA"/>
</dbReference>
<dbReference type="CDD" id="cd19157">
    <property type="entry name" value="AKR_AKR5G1-3"/>
    <property type="match status" value="1"/>
</dbReference>
<evidence type="ECO:0000313" key="9">
    <source>
        <dbReference type="Proteomes" id="UP000029409"/>
    </source>
</evidence>
<dbReference type="EMBL" id="CP009288">
    <property type="protein sequence ID" value="AIQ10781.1"/>
    <property type="molecule type" value="Genomic_DNA"/>
</dbReference>
<dbReference type="PRINTS" id="PR00069">
    <property type="entry name" value="ALDKETRDTASE"/>
</dbReference>
<dbReference type="PANTHER" id="PTHR43827">
    <property type="entry name" value="2,5-DIKETO-D-GLUCONIC ACID REDUCTASE"/>
    <property type="match status" value="1"/>
</dbReference>
<evidence type="ECO:0000256" key="4">
    <source>
        <dbReference type="PIRSR" id="PIRSR000097-1"/>
    </source>
</evidence>
<dbReference type="PIRSF" id="PIRSF000097">
    <property type="entry name" value="AKR"/>
    <property type="match status" value="1"/>
</dbReference>
<proteinExistence type="inferred from homology"/>
<dbReference type="eggNOG" id="COG0656">
    <property type="taxonomic scope" value="Bacteria"/>
</dbReference>
<dbReference type="KEGG" id="pdu:PDUR_01135"/>
<dbReference type="Gene3D" id="3.20.20.100">
    <property type="entry name" value="NADP-dependent oxidoreductase domain"/>
    <property type="match status" value="1"/>
</dbReference>